<dbReference type="AlphaFoldDB" id="A0A9D4KY82"/>
<dbReference type="SUPFAM" id="SSF82199">
    <property type="entry name" value="SET domain"/>
    <property type="match status" value="1"/>
</dbReference>
<proteinExistence type="predicted"/>
<dbReference type="Gene3D" id="2.170.270.10">
    <property type="entry name" value="SET domain"/>
    <property type="match status" value="1"/>
</dbReference>
<dbReference type="Proteomes" id="UP000828390">
    <property type="component" value="Unassembled WGS sequence"/>
</dbReference>
<keyword evidence="2" id="KW-1185">Reference proteome</keyword>
<comment type="caution">
    <text evidence="1">The sequence shown here is derived from an EMBL/GenBank/DDBJ whole genome shotgun (WGS) entry which is preliminary data.</text>
</comment>
<protein>
    <recommendedName>
        <fullName evidence="3">SET domain-containing protein</fullName>
    </recommendedName>
</protein>
<name>A0A9D4KY82_DREPO</name>
<evidence type="ECO:0000313" key="1">
    <source>
        <dbReference type="EMBL" id="KAH3847878.1"/>
    </source>
</evidence>
<evidence type="ECO:0008006" key="3">
    <source>
        <dbReference type="Google" id="ProtNLM"/>
    </source>
</evidence>
<organism evidence="1 2">
    <name type="scientific">Dreissena polymorpha</name>
    <name type="common">Zebra mussel</name>
    <name type="synonym">Mytilus polymorpha</name>
    <dbReference type="NCBI Taxonomy" id="45954"/>
    <lineage>
        <taxon>Eukaryota</taxon>
        <taxon>Metazoa</taxon>
        <taxon>Spiralia</taxon>
        <taxon>Lophotrochozoa</taxon>
        <taxon>Mollusca</taxon>
        <taxon>Bivalvia</taxon>
        <taxon>Autobranchia</taxon>
        <taxon>Heteroconchia</taxon>
        <taxon>Euheterodonta</taxon>
        <taxon>Imparidentia</taxon>
        <taxon>Neoheterodontei</taxon>
        <taxon>Myida</taxon>
        <taxon>Dreissenoidea</taxon>
        <taxon>Dreissenidae</taxon>
        <taxon>Dreissena</taxon>
    </lineage>
</organism>
<dbReference type="InterPro" id="IPR046341">
    <property type="entry name" value="SET_dom_sf"/>
</dbReference>
<evidence type="ECO:0000313" key="2">
    <source>
        <dbReference type="Proteomes" id="UP000828390"/>
    </source>
</evidence>
<accession>A0A9D4KY82</accession>
<sequence length="51" mass="5745">MWNVKPKAVDLDGTSLVLLLAIRDVKAGEELLFAYGVRRGEDGEDIDWLKK</sequence>
<reference evidence="1" key="1">
    <citation type="journal article" date="2019" name="bioRxiv">
        <title>The Genome of the Zebra Mussel, Dreissena polymorpha: A Resource for Invasive Species Research.</title>
        <authorList>
            <person name="McCartney M.A."/>
            <person name="Auch B."/>
            <person name="Kono T."/>
            <person name="Mallez S."/>
            <person name="Zhang Y."/>
            <person name="Obille A."/>
            <person name="Becker A."/>
            <person name="Abrahante J.E."/>
            <person name="Garbe J."/>
            <person name="Badalamenti J.P."/>
            <person name="Herman A."/>
            <person name="Mangelson H."/>
            <person name="Liachko I."/>
            <person name="Sullivan S."/>
            <person name="Sone E.D."/>
            <person name="Koren S."/>
            <person name="Silverstein K.A.T."/>
            <person name="Beckman K.B."/>
            <person name="Gohl D.M."/>
        </authorList>
    </citation>
    <scope>NUCLEOTIDE SEQUENCE</scope>
    <source>
        <strain evidence="1">Duluth1</strain>
        <tissue evidence="1">Whole animal</tissue>
    </source>
</reference>
<gene>
    <name evidence="1" type="ORF">DPMN_090213</name>
</gene>
<reference evidence="1" key="2">
    <citation type="submission" date="2020-11" db="EMBL/GenBank/DDBJ databases">
        <authorList>
            <person name="McCartney M.A."/>
            <person name="Auch B."/>
            <person name="Kono T."/>
            <person name="Mallez S."/>
            <person name="Becker A."/>
            <person name="Gohl D.M."/>
            <person name="Silverstein K.A.T."/>
            <person name="Koren S."/>
            <person name="Bechman K.B."/>
            <person name="Herman A."/>
            <person name="Abrahante J.E."/>
            <person name="Garbe J."/>
        </authorList>
    </citation>
    <scope>NUCLEOTIDE SEQUENCE</scope>
    <source>
        <strain evidence="1">Duluth1</strain>
        <tissue evidence="1">Whole animal</tissue>
    </source>
</reference>
<dbReference type="EMBL" id="JAIWYP010000003">
    <property type="protein sequence ID" value="KAH3847878.1"/>
    <property type="molecule type" value="Genomic_DNA"/>
</dbReference>